<dbReference type="Pfam" id="PF02608">
    <property type="entry name" value="Bmp"/>
    <property type="match status" value="1"/>
</dbReference>
<keyword evidence="6" id="KW-0449">Lipoprotein</keyword>
<dbReference type="PANTHER" id="PTHR34296">
    <property type="entry name" value="TRANSCRIPTIONAL ACTIVATOR PROTEIN MED"/>
    <property type="match status" value="1"/>
</dbReference>
<evidence type="ECO:0000256" key="1">
    <source>
        <dbReference type="ARBA" id="ARBA00004193"/>
    </source>
</evidence>
<evidence type="ECO:0000313" key="9">
    <source>
        <dbReference type="Proteomes" id="UP000243024"/>
    </source>
</evidence>
<dbReference type="InterPro" id="IPR028082">
    <property type="entry name" value="Peripla_BP_I"/>
</dbReference>
<dbReference type="PANTHER" id="PTHR34296:SF2">
    <property type="entry name" value="ABC TRANSPORTER GUANOSINE-BINDING PROTEIN NUPN"/>
    <property type="match status" value="1"/>
</dbReference>
<proteinExistence type="inferred from homology"/>
<dbReference type="OrthoDB" id="2556857at2"/>
<protein>
    <recommendedName>
        <fullName evidence="7">ABC transporter substrate-binding protein PnrA-like domain-containing protein</fullName>
    </recommendedName>
</protein>
<dbReference type="SUPFAM" id="SSF53822">
    <property type="entry name" value="Periplasmic binding protein-like I"/>
    <property type="match status" value="1"/>
</dbReference>
<dbReference type="Proteomes" id="UP000243024">
    <property type="component" value="Unassembled WGS sequence"/>
</dbReference>
<accession>A0A132N8X5</accession>
<gene>
    <name evidence="8" type="ORF">SA87_05760</name>
</gene>
<name>A0A132N8X5_HYDSH</name>
<dbReference type="EMBL" id="JXBB01000006">
    <property type="protein sequence ID" value="OAR05017.1"/>
    <property type="molecule type" value="Genomic_DNA"/>
</dbReference>
<dbReference type="Gene3D" id="3.40.50.2300">
    <property type="match status" value="2"/>
</dbReference>
<dbReference type="STRING" id="1484.SA87_05760"/>
<evidence type="ECO:0000259" key="7">
    <source>
        <dbReference type="Pfam" id="PF02608"/>
    </source>
</evidence>
<feature type="domain" description="ABC transporter substrate-binding protein PnrA-like" evidence="7">
    <location>
        <begin position="55"/>
        <end position="299"/>
    </location>
</feature>
<sequence>MFRRGSTNGRTVFWALAAVALGLFAGAAGFLLGDANRRADGGSDSAKRPADRAPRVGVLIEGAIYDQGWDSEAYAALQALERHYGADVAFVEFHNAATPEKIASALERFIAEGRTLLIGHGAVFGPVIEATAPHHPDVQFVSINGPAAEANVVSVHFSGRTMGILAGAAAALMSRTGIVGIVSAYPDLPEVDGFRAGARYVRPEAVVLARSVGSWGDRPAGRAAAEALIRQGADVLFPAGDGFSIDVIDVARRHGRYAVGFIIDQSFIARNAVITSVTQDVRRLYTEIFLRARDGSLEALRGRVLDVKNGYERLSGFGPMVPKPVAEAVERLYEALRTGKLTEADLDAGGRRAS</sequence>
<keyword evidence="5" id="KW-0472">Membrane</keyword>
<dbReference type="InterPro" id="IPR050957">
    <property type="entry name" value="BMP_lipoprotein"/>
</dbReference>
<dbReference type="InterPro" id="IPR003760">
    <property type="entry name" value="PnrA-like"/>
</dbReference>
<evidence type="ECO:0000256" key="3">
    <source>
        <dbReference type="ARBA" id="ARBA00022475"/>
    </source>
</evidence>
<keyword evidence="4" id="KW-0732">Signal</keyword>
<evidence type="ECO:0000256" key="2">
    <source>
        <dbReference type="ARBA" id="ARBA00008610"/>
    </source>
</evidence>
<dbReference type="GO" id="GO:0005886">
    <property type="term" value="C:plasma membrane"/>
    <property type="evidence" value="ECO:0007669"/>
    <property type="project" value="UniProtKB-SubCell"/>
</dbReference>
<organism evidence="8 9">
    <name type="scientific">Hydrogenibacillus schlegelii</name>
    <name type="common">Bacillus schlegelii</name>
    <dbReference type="NCBI Taxonomy" id="1484"/>
    <lineage>
        <taxon>Bacteria</taxon>
        <taxon>Bacillati</taxon>
        <taxon>Bacillota</taxon>
        <taxon>Bacilli</taxon>
        <taxon>Bacillales</taxon>
        <taxon>Bacillales Family X. Incertae Sedis</taxon>
        <taxon>Hydrogenibacillus</taxon>
    </lineage>
</organism>
<evidence type="ECO:0000256" key="4">
    <source>
        <dbReference type="ARBA" id="ARBA00022729"/>
    </source>
</evidence>
<reference evidence="8 9" key="1">
    <citation type="submission" date="2015-09" db="EMBL/GenBank/DDBJ databases">
        <title>Draft genome sequence of Hydrogenibacillus schlegelii DSM 2000.</title>
        <authorList>
            <person name="Hemp J."/>
        </authorList>
    </citation>
    <scope>NUCLEOTIDE SEQUENCE [LARGE SCALE GENOMIC DNA]</scope>
    <source>
        <strain evidence="8 9">MA 48</strain>
    </source>
</reference>
<comment type="subcellular location">
    <subcellularLocation>
        <location evidence="1">Cell membrane</location>
        <topology evidence="1">Lipid-anchor</topology>
    </subcellularLocation>
</comment>
<evidence type="ECO:0000256" key="5">
    <source>
        <dbReference type="ARBA" id="ARBA00023136"/>
    </source>
</evidence>
<evidence type="ECO:0000313" key="8">
    <source>
        <dbReference type="EMBL" id="OAR05017.1"/>
    </source>
</evidence>
<evidence type="ECO:0000256" key="6">
    <source>
        <dbReference type="ARBA" id="ARBA00023288"/>
    </source>
</evidence>
<keyword evidence="9" id="KW-1185">Reference proteome</keyword>
<comment type="similarity">
    <text evidence="2">Belongs to the BMP lipoprotein family.</text>
</comment>
<keyword evidence="3" id="KW-1003">Cell membrane</keyword>
<dbReference type="RefSeq" id="WP_066199001.1">
    <property type="nucleotide sequence ID" value="NZ_CBCSAS010000012.1"/>
</dbReference>
<dbReference type="AlphaFoldDB" id="A0A132N8X5"/>
<comment type="caution">
    <text evidence="8">The sequence shown here is derived from an EMBL/GenBank/DDBJ whole genome shotgun (WGS) entry which is preliminary data.</text>
</comment>
<dbReference type="CDD" id="cd06353">
    <property type="entry name" value="PBP1_Med-like"/>
    <property type="match status" value="1"/>
</dbReference>